<evidence type="ECO:0000256" key="10">
    <source>
        <dbReference type="ARBA" id="ARBA00023012"/>
    </source>
</evidence>
<dbReference type="InterPro" id="IPR035965">
    <property type="entry name" value="PAS-like_dom_sf"/>
</dbReference>
<dbReference type="OrthoDB" id="9813151at2"/>
<gene>
    <name evidence="13" type="ORF">SAMN04515678_105110</name>
</gene>
<dbReference type="InterPro" id="IPR036097">
    <property type="entry name" value="HisK_dim/P_sf"/>
</dbReference>
<dbReference type="GO" id="GO:0000155">
    <property type="term" value="F:phosphorelay sensor kinase activity"/>
    <property type="evidence" value="ECO:0007669"/>
    <property type="project" value="InterPro"/>
</dbReference>
<dbReference type="PROSITE" id="PS50109">
    <property type="entry name" value="HIS_KIN"/>
    <property type="match status" value="1"/>
</dbReference>
<evidence type="ECO:0000256" key="6">
    <source>
        <dbReference type="ARBA" id="ARBA00022679"/>
    </source>
</evidence>
<dbReference type="InterPro" id="IPR004358">
    <property type="entry name" value="Sig_transdc_His_kin-like_C"/>
</dbReference>
<organism evidence="13 14">
    <name type="scientific">Roseivivax sediminis</name>
    <dbReference type="NCBI Taxonomy" id="936889"/>
    <lineage>
        <taxon>Bacteria</taxon>
        <taxon>Pseudomonadati</taxon>
        <taxon>Pseudomonadota</taxon>
        <taxon>Alphaproteobacteria</taxon>
        <taxon>Rhodobacterales</taxon>
        <taxon>Roseobacteraceae</taxon>
        <taxon>Roseivivax</taxon>
    </lineage>
</organism>
<dbReference type="InterPro" id="IPR036890">
    <property type="entry name" value="HATPase_C_sf"/>
</dbReference>
<evidence type="ECO:0000259" key="12">
    <source>
        <dbReference type="PROSITE" id="PS50109"/>
    </source>
</evidence>
<evidence type="ECO:0000256" key="1">
    <source>
        <dbReference type="ARBA" id="ARBA00000085"/>
    </source>
</evidence>
<keyword evidence="11" id="KW-0472">Membrane</keyword>
<dbReference type="AlphaFoldDB" id="A0A1I1WWV9"/>
<dbReference type="InterPro" id="IPR050351">
    <property type="entry name" value="BphY/WalK/GraS-like"/>
</dbReference>
<dbReference type="InterPro" id="IPR003661">
    <property type="entry name" value="HisK_dim/P_dom"/>
</dbReference>
<dbReference type="FunFam" id="3.30.565.10:FF:000006">
    <property type="entry name" value="Sensor histidine kinase WalK"/>
    <property type="match status" value="1"/>
</dbReference>
<evidence type="ECO:0000313" key="13">
    <source>
        <dbReference type="EMBL" id="SFD98858.1"/>
    </source>
</evidence>
<dbReference type="SMART" id="SM00388">
    <property type="entry name" value="HisKA"/>
    <property type="match status" value="1"/>
</dbReference>
<dbReference type="PANTHER" id="PTHR45453">
    <property type="entry name" value="PHOSPHATE REGULON SENSOR PROTEIN PHOR"/>
    <property type="match status" value="1"/>
</dbReference>
<dbReference type="SUPFAM" id="SSF47384">
    <property type="entry name" value="Homodimeric domain of signal transducing histidine kinase"/>
    <property type="match status" value="1"/>
</dbReference>
<evidence type="ECO:0000256" key="8">
    <source>
        <dbReference type="ARBA" id="ARBA00022777"/>
    </source>
</evidence>
<evidence type="ECO:0000256" key="9">
    <source>
        <dbReference type="ARBA" id="ARBA00022840"/>
    </source>
</evidence>
<keyword evidence="8 13" id="KW-0418">Kinase</keyword>
<evidence type="ECO:0000313" key="14">
    <source>
        <dbReference type="Proteomes" id="UP000325289"/>
    </source>
</evidence>
<evidence type="ECO:0000256" key="2">
    <source>
        <dbReference type="ARBA" id="ARBA00004236"/>
    </source>
</evidence>
<dbReference type="RefSeq" id="WP_149755651.1">
    <property type="nucleotide sequence ID" value="NZ_FOMS01000005.1"/>
</dbReference>
<feature type="domain" description="Histidine kinase" evidence="12">
    <location>
        <begin position="121"/>
        <end position="345"/>
    </location>
</feature>
<protein>
    <recommendedName>
        <fullName evidence="3">histidine kinase</fullName>
        <ecNumber evidence="3">2.7.13.3</ecNumber>
    </recommendedName>
</protein>
<keyword evidence="14" id="KW-1185">Reference proteome</keyword>
<comment type="catalytic activity">
    <reaction evidence="1">
        <text>ATP + protein L-histidine = ADP + protein N-phospho-L-histidine.</text>
        <dbReference type="EC" id="2.7.13.3"/>
    </reaction>
</comment>
<evidence type="ECO:0000256" key="7">
    <source>
        <dbReference type="ARBA" id="ARBA00022741"/>
    </source>
</evidence>
<sequence length="345" mass="37479">MAAPPGSVVAAIPMPALMIGADERIVAANQEALTLLGSAIEGRHFITAMRQPQTLDAVENAFRSGTPGEAVYLSNDGRQDTSFRVTARPVSEGGLSGVIVCFEDETHRAHAEQMRRDFVANVSHELKTPLTALIGFIDTLRGPARADAAARDRFLGIMESEANRMNRLVRDLLSLSRVEAEERVRPTERIDLVALIRETARSLQPLAQETGVEVTTELPAGTTDILGDTDQLRQVLVNLVENAVKYAGAGAVVRVSLTGPAYEPRVRGYGVRIRVTDTGPGIDPVHIPRLTERFYRIDTHRSRERGGTGLGLAIVKHIVNRHRGRLFVESTLGEGTEFTVVLPAG</sequence>
<evidence type="ECO:0000256" key="3">
    <source>
        <dbReference type="ARBA" id="ARBA00012438"/>
    </source>
</evidence>
<keyword evidence="4" id="KW-1003">Cell membrane</keyword>
<evidence type="ECO:0000256" key="4">
    <source>
        <dbReference type="ARBA" id="ARBA00022475"/>
    </source>
</evidence>
<dbReference type="InterPro" id="IPR005467">
    <property type="entry name" value="His_kinase_dom"/>
</dbReference>
<dbReference type="Gene3D" id="3.30.450.20">
    <property type="entry name" value="PAS domain"/>
    <property type="match status" value="1"/>
</dbReference>
<dbReference type="Proteomes" id="UP000325289">
    <property type="component" value="Unassembled WGS sequence"/>
</dbReference>
<name>A0A1I1WWV9_9RHOB</name>
<keyword evidence="7" id="KW-0547">Nucleotide-binding</keyword>
<dbReference type="Gene3D" id="3.30.565.10">
    <property type="entry name" value="Histidine kinase-like ATPase, C-terminal domain"/>
    <property type="match status" value="1"/>
</dbReference>
<dbReference type="Pfam" id="PF00512">
    <property type="entry name" value="HisKA"/>
    <property type="match status" value="1"/>
</dbReference>
<keyword evidence="10" id="KW-0902">Two-component regulatory system</keyword>
<dbReference type="EC" id="2.7.13.3" evidence="3"/>
<dbReference type="Gene3D" id="1.10.287.130">
    <property type="match status" value="1"/>
</dbReference>
<dbReference type="InterPro" id="IPR003594">
    <property type="entry name" value="HATPase_dom"/>
</dbReference>
<accession>A0A1I1WWV9</accession>
<evidence type="ECO:0000256" key="11">
    <source>
        <dbReference type="ARBA" id="ARBA00023136"/>
    </source>
</evidence>
<comment type="subcellular location">
    <subcellularLocation>
        <location evidence="2">Cell membrane</location>
    </subcellularLocation>
</comment>
<proteinExistence type="predicted"/>
<dbReference type="SUPFAM" id="SSF55785">
    <property type="entry name" value="PYP-like sensor domain (PAS domain)"/>
    <property type="match status" value="1"/>
</dbReference>
<dbReference type="GO" id="GO:0004721">
    <property type="term" value="F:phosphoprotein phosphatase activity"/>
    <property type="evidence" value="ECO:0007669"/>
    <property type="project" value="TreeGrafter"/>
</dbReference>
<evidence type="ECO:0000256" key="5">
    <source>
        <dbReference type="ARBA" id="ARBA00022553"/>
    </source>
</evidence>
<keyword evidence="9" id="KW-0067">ATP-binding</keyword>
<dbReference type="SMART" id="SM00387">
    <property type="entry name" value="HATPase_c"/>
    <property type="match status" value="1"/>
</dbReference>
<dbReference type="GO" id="GO:0005886">
    <property type="term" value="C:plasma membrane"/>
    <property type="evidence" value="ECO:0007669"/>
    <property type="project" value="UniProtKB-SubCell"/>
</dbReference>
<dbReference type="FunFam" id="1.10.287.130:FF:000008">
    <property type="entry name" value="Two-component sensor histidine kinase"/>
    <property type="match status" value="1"/>
</dbReference>
<dbReference type="SUPFAM" id="SSF55874">
    <property type="entry name" value="ATPase domain of HSP90 chaperone/DNA topoisomerase II/histidine kinase"/>
    <property type="match status" value="1"/>
</dbReference>
<dbReference type="GO" id="GO:0016036">
    <property type="term" value="P:cellular response to phosphate starvation"/>
    <property type="evidence" value="ECO:0007669"/>
    <property type="project" value="TreeGrafter"/>
</dbReference>
<reference evidence="13 14" key="1">
    <citation type="submission" date="2016-10" db="EMBL/GenBank/DDBJ databases">
        <authorList>
            <person name="Varghese N."/>
            <person name="Submissions S."/>
        </authorList>
    </citation>
    <scope>NUCLEOTIDE SEQUENCE [LARGE SCALE GENOMIC DNA]</scope>
    <source>
        <strain evidence="14">YIM D21,KCTC 23444,ACCC 10710</strain>
    </source>
</reference>
<dbReference type="GO" id="GO:0005524">
    <property type="term" value="F:ATP binding"/>
    <property type="evidence" value="ECO:0007669"/>
    <property type="project" value="UniProtKB-KW"/>
</dbReference>
<keyword evidence="6" id="KW-0808">Transferase</keyword>
<dbReference type="PANTHER" id="PTHR45453:SF1">
    <property type="entry name" value="PHOSPHATE REGULON SENSOR PROTEIN PHOR"/>
    <property type="match status" value="1"/>
</dbReference>
<dbReference type="PRINTS" id="PR00344">
    <property type="entry name" value="BCTRLSENSOR"/>
</dbReference>
<dbReference type="EMBL" id="FOMS01000005">
    <property type="protein sequence ID" value="SFD98858.1"/>
    <property type="molecule type" value="Genomic_DNA"/>
</dbReference>
<keyword evidence="5" id="KW-0597">Phosphoprotein</keyword>
<dbReference type="CDD" id="cd00082">
    <property type="entry name" value="HisKA"/>
    <property type="match status" value="1"/>
</dbReference>
<dbReference type="Pfam" id="PF02518">
    <property type="entry name" value="HATPase_c"/>
    <property type="match status" value="1"/>
</dbReference>